<reference evidence="14 15" key="1">
    <citation type="journal article" date="2013" name="Genome Announc.">
        <title>Draft Genome Sequence of Strain JLT2015T, Belonging to the Family Sphingomonadaceae of the Alphaproteobacteria.</title>
        <authorList>
            <person name="Tang K."/>
            <person name="Liu K."/>
            <person name="Li S."/>
            <person name="Jiao N."/>
        </authorList>
    </citation>
    <scope>NUCLEOTIDE SEQUENCE [LARGE SCALE GENOMIC DNA]</scope>
    <source>
        <strain evidence="14 15">JLT2015</strain>
    </source>
</reference>
<keyword evidence="8 13" id="KW-0812">Transmembrane</keyword>
<dbReference type="AlphaFoldDB" id="M2U2L4"/>
<feature type="transmembrane region" description="Helical" evidence="13">
    <location>
        <begin position="16"/>
        <end position="35"/>
    </location>
</feature>
<keyword evidence="11 12" id="KW-0472">Membrane</keyword>
<name>M2U2L4_9SPHN</name>
<comment type="function">
    <text evidence="1 12">Required for the export of heme to the periplasm for the biogenesis of c-type cytochromes.</text>
</comment>
<evidence type="ECO:0000256" key="13">
    <source>
        <dbReference type="SAM" id="Phobius"/>
    </source>
</evidence>
<comment type="caution">
    <text evidence="14">The sequence shown here is derived from an EMBL/GenBank/DDBJ whole genome shotgun (WGS) entry which is preliminary data.</text>
</comment>
<evidence type="ECO:0000256" key="5">
    <source>
        <dbReference type="ARBA" id="ARBA00022448"/>
    </source>
</evidence>
<evidence type="ECO:0000256" key="12">
    <source>
        <dbReference type="PIRNR" id="PIRNR002764"/>
    </source>
</evidence>
<dbReference type="OrthoDB" id="9812915at2"/>
<comment type="subcellular location">
    <subcellularLocation>
        <location evidence="2">Cell inner membrane</location>
        <topology evidence="2">Multi-pass membrane protein</topology>
    </subcellularLocation>
</comment>
<evidence type="ECO:0000256" key="4">
    <source>
        <dbReference type="ARBA" id="ARBA00016452"/>
    </source>
</evidence>
<evidence type="ECO:0000256" key="10">
    <source>
        <dbReference type="ARBA" id="ARBA00022989"/>
    </source>
</evidence>
<keyword evidence="15" id="KW-1185">Reference proteome</keyword>
<keyword evidence="9 12" id="KW-0201">Cytochrome c-type biogenesis</keyword>
<keyword evidence="10 13" id="KW-1133">Transmembrane helix</keyword>
<keyword evidence="7 12" id="KW-0997">Cell inner membrane</keyword>
<evidence type="ECO:0000256" key="7">
    <source>
        <dbReference type="ARBA" id="ARBA00022519"/>
    </source>
</evidence>
<dbReference type="EMBL" id="AMRV01000010">
    <property type="protein sequence ID" value="EMD82073.1"/>
    <property type="molecule type" value="Genomic_DNA"/>
</dbReference>
<dbReference type="PANTHER" id="PTHR30070">
    <property type="entry name" value="HEME EXPORTER PROTEIN B"/>
    <property type="match status" value="1"/>
</dbReference>
<evidence type="ECO:0000256" key="11">
    <source>
        <dbReference type="ARBA" id="ARBA00023136"/>
    </source>
</evidence>
<dbReference type="GO" id="GO:0015232">
    <property type="term" value="F:heme transmembrane transporter activity"/>
    <property type="evidence" value="ECO:0007669"/>
    <property type="project" value="InterPro"/>
</dbReference>
<feature type="transmembrane region" description="Helical" evidence="13">
    <location>
        <begin position="175"/>
        <end position="195"/>
    </location>
</feature>
<evidence type="ECO:0000256" key="6">
    <source>
        <dbReference type="ARBA" id="ARBA00022475"/>
    </source>
</evidence>
<dbReference type="Proteomes" id="UP000011717">
    <property type="component" value="Unassembled WGS sequence"/>
</dbReference>
<keyword evidence="6 12" id="KW-1003">Cell membrane</keyword>
<dbReference type="RefSeq" id="WP_008603517.1">
    <property type="nucleotide sequence ID" value="NZ_AMRV01000010.1"/>
</dbReference>
<accession>M2U2L4</accession>
<sequence>MRLRRLIARYVRFEDAFVPVAFFLIVVSLSVFGAGPERDTLVQIGPGTLWTAALLAFLLPVGTIFARDLEAGVLDQLRVGGLAFETIAAARILGLYISVALPLLAACVLASVLMPGGTALLGPAFPVGFMALAALSVAAGALIAGARGGEALAGLLILPLALPVLIFGAGGEFRLLAAATLVLVVTAPFAAAAALRAAEA</sequence>
<feature type="transmembrane region" description="Helical" evidence="13">
    <location>
        <begin position="87"/>
        <end position="112"/>
    </location>
</feature>
<dbReference type="PRINTS" id="PR01414">
    <property type="entry name" value="CCMBBIOGNSIS"/>
</dbReference>
<evidence type="ECO:0000256" key="8">
    <source>
        <dbReference type="ARBA" id="ARBA00022692"/>
    </source>
</evidence>
<dbReference type="Pfam" id="PF03379">
    <property type="entry name" value="CcmB"/>
    <property type="match status" value="1"/>
</dbReference>
<protein>
    <recommendedName>
        <fullName evidence="4 12">Heme exporter protein B</fullName>
    </recommendedName>
</protein>
<evidence type="ECO:0000256" key="3">
    <source>
        <dbReference type="ARBA" id="ARBA00010544"/>
    </source>
</evidence>
<evidence type="ECO:0000256" key="1">
    <source>
        <dbReference type="ARBA" id="ARBA00002442"/>
    </source>
</evidence>
<feature type="transmembrane region" description="Helical" evidence="13">
    <location>
        <begin position="124"/>
        <end position="144"/>
    </location>
</feature>
<dbReference type="PIRSF" id="PIRSF002764">
    <property type="entry name" value="CcmB"/>
    <property type="match status" value="1"/>
</dbReference>
<dbReference type="PANTHER" id="PTHR30070:SF1">
    <property type="entry name" value="CYTOCHROME C BIOGENESIS B-RELATED"/>
    <property type="match status" value="1"/>
</dbReference>
<dbReference type="GO" id="GO:1903607">
    <property type="term" value="P:cytochrome c biosynthetic process"/>
    <property type="evidence" value="ECO:0007669"/>
    <property type="project" value="TreeGrafter"/>
</dbReference>
<feature type="transmembrane region" description="Helical" evidence="13">
    <location>
        <begin position="47"/>
        <end position="66"/>
    </location>
</feature>
<keyword evidence="5 12" id="KW-0813">Transport</keyword>
<evidence type="ECO:0000313" key="14">
    <source>
        <dbReference type="EMBL" id="EMD82073.1"/>
    </source>
</evidence>
<dbReference type="GO" id="GO:0005886">
    <property type="term" value="C:plasma membrane"/>
    <property type="evidence" value="ECO:0007669"/>
    <property type="project" value="UniProtKB-SubCell"/>
</dbReference>
<evidence type="ECO:0000313" key="15">
    <source>
        <dbReference type="Proteomes" id="UP000011717"/>
    </source>
</evidence>
<proteinExistence type="inferred from homology"/>
<comment type="similarity">
    <text evidence="3 12">Belongs to the CcmB/CycW/HelB family.</text>
</comment>
<evidence type="ECO:0000256" key="2">
    <source>
        <dbReference type="ARBA" id="ARBA00004429"/>
    </source>
</evidence>
<dbReference type="InterPro" id="IPR026031">
    <property type="entry name" value="Cyt_c_CcmB_bac"/>
</dbReference>
<gene>
    <name evidence="14" type="ORF">C725_2561</name>
</gene>
<dbReference type="GO" id="GO:0017004">
    <property type="term" value="P:cytochrome complex assembly"/>
    <property type="evidence" value="ECO:0007669"/>
    <property type="project" value="UniProtKB-KW"/>
</dbReference>
<evidence type="ECO:0000256" key="9">
    <source>
        <dbReference type="ARBA" id="ARBA00022748"/>
    </source>
</evidence>
<organism evidence="14 15">
    <name type="scientific">Pacificimonas flava</name>
    <dbReference type="NCBI Taxonomy" id="1234595"/>
    <lineage>
        <taxon>Bacteria</taxon>
        <taxon>Pseudomonadati</taxon>
        <taxon>Pseudomonadota</taxon>
        <taxon>Alphaproteobacteria</taxon>
        <taxon>Sphingomonadales</taxon>
        <taxon>Sphingosinicellaceae</taxon>
        <taxon>Pacificimonas</taxon>
    </lineage>
</organism>
<feature type="transmembrane region" description="Helical" evidence="13">
    <location>
        <begin position="151"/>
        <end position="169"/>
    </location>
</feature>
<dbReference type="InterPro" id="IPR003544">
    <property type="entry name" value="Cyt_c_biogenesis_CcmB"/>
</dbReference>